<reference evidence="1 2" key="1">
    <citation type="submission" date="2017-06" db="EMBL/GenBank/DDBJ databases">
        <authorList>
            <person name="Kim H.J."/>
            <person name="Triplett B.A."/>
        </authorList>
    </citation>
    <scope>NUCLEOTIDE SEQUENCE [LARGE SCALE GENOMIC DNA]</scope>
    <source>
        <strain evidence="1">FRACA_ARgP5</strain>
    </source>
</reference>
<evidence type="ECO:0000313" key="2">
    <source>
        <dbReference type="Proteomes" id="UP000234331"/>
    </source>
</evidence>
<organism evidence="1 2">
    <name type="scientific">Frankia canadensis</name>
    <dbReference type="NCBI Taxonomy" id="1836972"/>
    <lineage>
        <taxon>Bacteria</taxon>
        <taxon>Bacillati</taxon>
        <taxon>Actinomycetota</taxon>
        <taxon>Actinomycetes</taxon>
        <taxon>Frankiales</taxon>
        <taxon>Frankiaceae</taxon>
        <taxon>Frankia</taxon>
    </lineage>
</organism>
<keyword evidence="2" id="KW-1185">Reference proteome</keyword>
<dbReference type="RefSeq" id="WP_101832016.1">
    <property type="nucleotide sequence ID" value="NZ_FZMO01000155.1"/>
</dbReference>
<sequence length="246" mass="26023">MNDDFEVEPTALDLAAVAFDEAADSGRYLLDLPQMQPDIPAGRMGLRELRALLAGSTPRGVWRAAVWREMACRQGDEGWLSGAVGVALPALRRVAAGLAGDDPTIRPDLDGELVTGFLMALRRLAPEAPLLEVRLLWTAYRTGLAYAAVHCPLLPIGTCVPASAGVPPRPWGTGLRPVLRAAARAGVLVAGEAELLWAVRGEGRAPAELSTEQVPGEEWALRLCAAELVLMNAVLSGRLAPAGGDR</sequence>
<name>A0A2I2KRM5_9ACTN</name>
<accession>A0A2I2KRM5</accession>
<dbReference type="Proteomes" id="UP000234331">
    <property type="component" value="Unassembled WGS sequence"/>
</dbReference>
<proteinExistence type="predicted"/>
<protein>
    <submittedName>
        <fullName evidence="1">Uncharacterized protein</fullName>
    </submittedName>
</protein>
<dbReference type="AlphaFoldDB" id="A0A2I2KRM5"/>
<evidence type="ECO:0000313" key="1">
    <source>
        <dbReference type="EMBL" id="SNQ48315.1"/>
    </source>
</evidence>
<gene>
    <name evidence="1" type="ORF">FRACA_2380002</name>
</gene>
<dbReference type="EMBL" id="FZMO01000155">
    <property type="protein sequence ID" value="SNQ48315.1"/>
    <property type="molecule type" value="Genomic_DNA"/>
</dbReference>